<dbReference type="InterPro" id="IPR003680">
    <property type="entry name" value="Flavodoxin_fold"/>
</dbReference>
<gene>
    <name evidence="3" type="primary">yheR</name>
    <name evidence="3" type="ordered locus">CHU_3069</name>
</gene>
<dbReference type="PANTHER" id="PTHR47307">
    <property type="entry name" value="GLUTATHIONE-REGULATED POTASSIUM-EFFLUX SYSTEM ANCILLARY PROTEIN KEFG"/>
    <property type="match status" value="1"/>
</dbReference>
<dbReference type="Gene3D" id="3.40.50.360">
    <property type="match status" value="1"/>
</dbReference>
<keyword evidence="1 3" id="KW-0560">Oxidoreductase</keyword>
<dbReference type="OrthoDB" id="652200at2"/>
<sequence>MKKVLILFAHPRMEKSRANTTLLKHIPSAENITFHDLYELYPDFNIDVEAEKQLLLLHDIIIWQHPFYWYSCPPLMKQWIDMVLEFGWAYGPGGTALKDKIIFNAITTGGANATYNAGGHNRFTMQEYLRPFEQTAHLCKMIYFPPFLVQGSHRLTDEELQRFSQQYVILLTKMSQGNFEEAHMKDITFLNEICVKPR</sequence>
<keyword evidence="4" id="KW-1185">Reference proteome</keyword>
<feature type="domain" description="Flavodoxin-like fold" evidence="2">
    <location>
        <begin position="2"/>
        <end position="167"/>
    </location>
</feature>
<dbReference type="GO" id="GO:0010181">
    <property type="term" value="F:FMN binding"/>
    <property type="evidence" value="ECO:0007669"/>
    <property type="project" value="TreeGrafter"/>
</dbReference>
<protein>
    <submittedName>
        <fullName evidence="3">Kef-type potassium/proton antiporter accessory protein, CPA2 family</fullName>
        <ecNumber evidence="3">1.6.99.-</ecNumber>
    </submittedName>
</protein>
<dbReference type="InterPro" id="IPR029039">
    <property type="entry name" value="Flavoprotein-like_sf"/>
</dbReference>
<accession>A0A6N4SV73</accession>
<evidence type="ECO:0000313" key="4">
    <source>
        <dbReference type="Proteomes" id="UP000001822"/>
    </source>
</evidence>
<organism evidence="3 4">
    <name type="scientific">Cytophaga hutchinsonii (strain ATCC 33406 / DSM 1761 / CIP 103989 / NBRC 15051 / NCIMB 9469 / D465)</name>
    <dbReference type="NCBI Taxonomy" id="269798"/>
    <lineage>
        <taxon>Bacteria</taxon>
        <taxon>Pseudomonadati</taxon>
        <taxon>Bacteroidota</taxon>
        <taxon>Cytophagia</taxon>
        <taxon>Cytophagales</taxon>
        <taxon>Cytophagaceae</taxon>
        <taxon>Cytophaga</taxon>
    </lineage>
</organism>
<name>A0A6N4SV73_CYTH3</name>
<dbReference type="InterPro" id="IPR046980">
    <property type="entry name" value="KefG/KefF"/>
</dbReference>
<dbReference type="EC" id="1.6.99.-" evidence="3"/>
<dbReference type="Pfam" id="PF02525">
    <property type="entry name" value="Flavodoxin_2"/>
    <property type="match status" value="1"/>
</dbReference>
<evidence type="ECO:0000313" key="3">
    <source>
        <dbReference type="EMBL" id="ABG60310.1"/>
    </source>
</evidence>
<dbReference type="RefSeq" id="WP_011586419.1">
    <property type="nucleotide sequence ID" value="NC_008255.1"/>
</dbReference>
<evidence type="ECO:0000259" key="2">
    <source>
        <dbReference type="Pfam" id="PF02525"/>
    </source>
</evidence>
<dbReference type="Proteomes" id="UP000001822">
    <property type="component" value="Chromosome"/>
</dbReference>
<proteinExistence type="predicted"/>
<dbReference type="EMBL" id="CP000383">
    <property type="protein sequence ID" value="ABG60310.1"/>
    <property type="molecule type" value="Genomic_DNA"/>
</dbReference>
<evidence type="ECO:0000256" key="1">
    <source>
        <dbReference type="ARBA" id="ARBA00023002"/>
    </source>
</evidence>
<dbReference type="SUPFAM" id="SSF52218">
    <property type="entry name" value="Flavoproteins"/>
    <property type="match status" value="1"/>
</dbReference>
<dbReference type="PANTHER" id="PTHR47307:SF1">
    <property type="entry name" value="GLUTATHIONE-REGULATED POTASSIUM-EFFLUX SYSTEM ANCILLARY PROTEIN KEFG"/>
    <property type="match status" value="1"/>
</dbReference>
<dbReference type="KEGG" id="chu:CHU_3069"/>
<dbReference type="GO" id="GO:0003955">
    <property type="term" value="F:NAD(P)H dehydrogenase (quinone) activity"/>
    <property type="evidence" value="ECO:0007669"/>
    <property type="project" value="TreeGrafter"/>
</dbReference>
<dbReference type="AlphaFoldDB" id="A0A6N4SV73"/>
<dbReference type="GO" id="GO:0009055">
    <property type="term" value="F:electron transfer activity"/>
    <property type="evidence" value="ECO:0007669"/>
    <property type="project" value="TreeGrafter"/>
</dbReference>
<reference evidence="3 4" key="1">
    <citation type="journal article" date="2007" name="Appl. Environ. Microbiol.">
        <title>Genome sequence of the cellulolytic gliding bacterium Cytophaga hutchinsonii.</title>
        <authorList>
            <person name="Xie G."/>
            <person name="Bruce D.C."/>
            <person name="Challacombe J.F."/>
            <person name="Chertkov O."/>
            <person name="Detter J.C."/>
            <person name="Gilna P."/>
            <person name="Han C.S."/>
            <person name="Lucas S."/>
            <person name="Misra M."/>
            <person name="Myers G.L."/>
            <person name="Richardson P."/>
            <person name="Tapia R."/>
            <person name="Thayer N."/>
            <person name="Thompson L.S."/>
            <person name="Brettin T.S."/>
            <person name="Henrissat B."/>
            <person name="Wilson D.B."/>
            <person name="McBride M.J."/>
        </authorList>
    </citation>
    <scope>NUCLEOTIDE SEQUENCE [LARGE SCALE GENOMIC DNA]</scope>
    <source>
        <strain evidence="4">ATCC 33406 / DSM 1761 / CIP 103989 / NBRC 15051 / NCIMB 9469 / D465</strain>
    </source>
</reference>